<dbReference type="Proteomes" id="UP000240357">
    <property type="component" value="Unassembled WGS sequence"/>
</dbReference>
<gene>
    <name evidence="1" type="ORF">AHMF7605_00770</name>
</gene>
<dbReference type="OrthoDB" id="1123245at2"/>
<dbReference type="InterPro" id="IPR013783">
    <property type="entry name" value="Ig-like_fold"/>
</dbReference>
<dbReference type="Pfam" id="PF13585">
    <property type="entry name" value="CHU_C"/>
    <property type="match status" value="1"/>
</dbReference>
<evidence type="ECO:0008006" key="3">
    <source>
        <dbReference type="Google" id="ProtNLM"/>
    </source>
</evidence>
<proteinExistence type="predicted"/>
<name>A0A2T2Y9Q0_9BACT</name>
<comment type="caution">
    <text evidence="1">The sequence shown here is derived from an EMBL/GenBank/DDBJ whole genome shotgun (WGS) entry which is preliminary data.</text>
</comment>
<organism evidence="1 2">
    <name type="scientific">Adhaeribacter arboris</name>
    <dbReference type="NCBI Taxonomy" id="2072846"/>
    <lineage>
        <taxon>Bacteria</taxon>
        <taxon>Pseudomonadati</taxon>
        <taxon>Bacteroidota</taxon>
        <taxon>Cytophagia</taxon>
        <taxon>Cytophagales</taxon>
        <taxon>Hymenobacteraceae</taxon>
        <taxon>Adhaeribacter</taxon>
    </lineage>
</organism>
<keyword evidence="2" id="KW-1185">Reference proteome</keyword>
<reference evidence="1 2" key="1">
    <citation type="submission" date="2018-03" db="EMBL/GenBank/DDBJ databases">
        <title>Adhaeribacter sp. HMF7605 Genome sequencing and assembly.</title>
        <authorList>
            <person name="Kang H."/>
            <person name="Kang J."/>
            <person name="Cha I."/>
            <person name="Kim H."/>
            <person name="Joh K."/>
        </authorList>
    </citation>
    <scope>NUCLEOTIDE SEQUENCE [LARGE SCALE GENOMIC DNA]</scope>
    <source>
        <strain evidence="1 2">HMF7605</strain>
    </source>
</reference>
<evidence type="ECO:0000313" key="2">
    <source>
        <dbReference type="Proteomes" id="UP000240357"/>
    </source>
</evidence>
<dbReference type="AlphaFoldDB" id="A0A2T2Y9Q0"/>
<protein>
    <recommendedName>
        <fullName evidence="3">Gliding motility-associated C-terminal domain-containing protein</fullName>
    </recommendedName>
</protein>
<accession>A0A2T2Y9Q0</accession>
<dbReference type="RefSeq" id="WP_106925510.1">
    <property type="nucleotide sequence ID" value="NZ_PYFT01000001.1"/>
</dbReference>
<dbReference type="EMBL" id="PYFT01000001">
    <property type="protein sequence ID" value="PSR52158.1"/>
    <property type="molecule type" value="Genomic_DNA"/>
</dbReference>
<dbReference type="InterPro" id="IPR026341">
    <property type="entry name" value="T9SS_type_B"/>
</dbReference>
<evidence type="ECO:0000313" key="1">
    <source>
        <dbReference type="EMBL" id="PSR52158.1"/>
    </source>
</evidence>
<sequence length="919" mass="102074">MRINLLSKTAVPVFCAWLLVWCLVFSTKVQATHIRAGEITAQSDTTLPVANRNPLRYFFKLVQYADKNSNADNEYAIVSFGDGTSTSTPASKEGVKRFSKVLITPDTYQNVYYFEHVYSGPGIFTLVYYEVNRSKNVVNMTNSTDQDFVIKTTITIDLFVPINHTPQLLVPPIDFATLGQLFVHNPGAFDADGDSIAFRLFPSQQNLNEDRNNPMITDVFGFQYPNNFGGTALPNPPGGPPTFTIDAITGQITWNTPGRLGDYNVAFFVEEWRDGRKIGEVLRDMQIRVLPTENRPPVLNQKDLCVVAGTTISEIITATDPDPGNILEIKAYSGILPPALFNQINNNTATFKWQTNCSDVRDKPYQVVFRAVDNAPLPLADIKPWNIRVIGPAPQNFTATIEGGGIRLNWQNYECQGAEKLYIYRKEGESNFVPAVCITGVPPSSGFVRIGEVNKNDVTFYDNGIAGGLKRGQTYCYTIYAAWPTPGNGESLAAVPACVVLPDDVPLLTKVSVTETATTTGKILVEWTKPSEVIGLTSPLEYRLSRAEGQVGAIAAYTPVFQTNNLDELTFTDTNLNTEELAYTYKIELFHSPTSGTPTALVDTASPGSSVRLTTSSERGAISLNWTYQVPWNNTARKHLIYRQINNAFILIDSVDATINGGTYVDRGTYNNQPLQENQEYCYYVITKGRYAIPRIPNLLLNNSQISCVLMEDVTAPCPPVLSLNEINCDQLDEESPIQNLLTWVPNITAPCSPDIAYYTIYYKASLASAYDSIGFTAPEITTFVHQNLTSFAGCYVVTATDAAGNESTLSNEVCKENSCFYFSLPNIFTPNGDNKNDVFKPDEKRPSFIKATKFTVFNRWGAKLYENSADPKINWQGVDKSGNRVPDGIYYYQAEVEFYALDPQNARKTYKGWVEIVR</sequence>
<dbReference type="Gene3D" id="2.60.40.10">
    <property type="entry name" value="Immunoglobulins"/>
    <property type="match status" value="2"/>
</dbReference>
<dbReference type="NCBIfam" id="TIGR04131">
    <property type="entry name" value="Bac_Flav_CTERM"/>
    <property type="match status" value="1"/>
</dbReference>